<dbReference type="FunFam" id="3.40.50.300:FF:000694">
    <property type="entry name" value="Preprotein translocase subunit SecA"/>
    <property type="match status" value="1"/>
</dbReference>
<keyword evidence="7 13" id="KW-0547">Nucleotide-binding</keyword>
<name>A1ZFU7_MICM2</name>
<comment type="catalytic activity">
    <reaction evidence="13">
        <text>ATP + H2O + cellular proteinSide 1 = ADP + phosphate + cellular proteinSide 2.</text>
        <dbReference type="EC" id="7.4.2.8"/>
    </reaction>
</comment>
<dbReference type="EMBL" id="AAWS01000005">
    <property type="protein sequence ID" value="EAY30871.1"/>
    <property type="molecule type" value="Genomic_DNA"/>
</dbReference>
<keyword evidence="9 13" id="KW-0653">Protein transport</keyword>
<dbReference type="CDD" id="cd17928">
    <property type="entry name" value="DEXDc_SecA"/>
    <property type="match status" value="1"/>
</dbReference>
<evidence type="ECO:0000256" key="2">
    <source>
        <dbReference type="ARBA" id="ARBA00007650"/>
    </source>
</evidence>
<dbReference type="GO" id="GO:0005524">
    <property type="term" value="F:ATP binding"/>
    <property type="evidence" value="ECO:0007669"/>
    <property type="project" value="UniProtKB-UniRule"/>
</dbReference>
<comment type="caution">
    <text evidence="19">The sequence shown here is derived from an EMBL/GenBank/DDBJ whole genome shotgun (WGS) entry which is preliminary data.</text>
</comment>
<dbReference type="InterPro" id="IPR011115">
    <property type="entry name" value="SecA_DEAD"/>
</dbReference>
<keyword evidence="6" id="KW-0997">Cell inner membrane</keyword>
<evidence type="ECO:0000313" key="20">
    <source>
        <dbReference type="Proteomes" id="UP000004095"/>
    </source>
</evidence>
<dbReference type="InterPro" id="IPR011116">
    <property type="entry name" value="SecA_Wing/Scaffold"/>
</dbReference>
<dbReference type="SMART" id="SM00958">
    <property type="entry name" value="SecA_PP_bind"/>
    <property type="match status" value="1"/>
</dbReference>
<dbReference type="SUPFAM" id="SSF52540">
    <property type="entry name" value="P-loop containing nucleoside triphosphate hydrolases"/>
    <property type="match status" value="2"/>
</dbReference>
<dbReference type="InterPro" id="IPR044722">
    <property type="entry name" value="SecA_SF2_C"/>
</dbReference>
<evidence type="ECO:0000256" key="1">
    <source>
        <dbReference type="ARBA" id="ARBA00004496"/>
    </source>
</evidence>
<dbReference type="InterPro" id="IPR014001">
    <property type="entry name" value="Helicase_ATP-bd"/>
</dbReference>
<evidence type="ECO:0000259" key="17">
    <source>
        <dbReference type="PROSITE" id="PS51194"/>
    </source>
</evidence>
<feature type="domain" description="Helicase C-terminal" evidence="17">
    <location>
        <begin position="625"/>
        <end position="794"/>
    </location>
</feature>
<dbReference type="AlphaFoldDB" id="A1ZFU7"/>
<organism evidence="19 20">
    <name type="scientific">Microscilla marina ATCC 23134</name>
    <dbReference type="NCBI Taxonomy" id="313606"/>
    <lineage>
        <taxon>Bacteria</taxon>
        <taxon>Pseudomonadati</taxon>
        <taxon>Bacteroidota</taxon>
        <taxon>Cytophagia</taxon>
        <taxon>Cytophagales</taxon>
        <taxon>Microscillaceae</taxon>
        <taxon>Microscilla</taxon>
    </lineage>
</organism>
<dbReference type="eggNOG" id="COG0653">
    <property type="taxonomic scope" value="Bacteria"/>
</dbReference>
<dbReference type="Pfam" id="PF01043">
    <property type="entry name" value="SecA_PP_bind"/>
    <property type="match status" value="1"/>
</dbReference>
<dbReference type="InterPro" id="IPR000185">
    <property type="entry name" value="SecA"/>
</dbReference>
<dbReference type="GO" id="GO:0005886">
    <property type="term" value="C:plasma membrane"/>
    <property type="evidence" value="ECO:0007669"/>
    <property type="project" value="UniProtKB-SubCell"/>
</dbReference>
<reference evidence="19 20" key="1">
    <citation type="submission" date="2007-01" db="EMBL/GenBank/DDBJ databases">
        <authorList>
            <person name="Haygood M."/>
            <person name="Podell S."/>
            <person name="Anderson C."/>
            <person name="Hopkinson B."/>
            <person name="Roe K."/>
            <person name="Barbeau K."/>
            <person name="Gaasterland T."/>
            <person name="Ferriera S."/>
            <person name="Johnson J."/>
            <person name="Kravitz S."/>
            <person name="Beeson K."/>
            <person name="Sutton G."/>
            <person name="Rogers Y.-H."/>
            <person name="Friedman R."/>
            <person name="Frazier M."/>
            <person name="Venter J.C."/>
        </authorList>
    </citation>
    <scope>NUCLEOTIDE SEQUENCE [LARGE SCALE GENOMIC DNA]</scope>
    <source>
        <strain evidence="19 20">ATCC 23134</strain>
    </source>
</reference>
<evidence type="ECO:0000256" key="5">
    <source>
        <dbReference type="ARBA" id="ARBA00022490"/>
    </source>
</evidence>
<keyword evidence="10 13" id="KW-1278">Translocase</keyword>
<keyword evidence="11 13" id="KW-0811">Translocation</keyword>
<dbReference type="NCBIfam" id="NF009536">
    <property type="entry name" value="PRK12901.1"/>
    <property type="match status" value="1"/>
</dbReference>
<keyword evidence="20" id="KW-1185">Reference proteome</keyword>
<feature type="binding site" evidence="13">
    <location>
        <begin position="198"/>
        <end position="202"/>
    </location>
    <ligand>
        <name>ATP</name>
        <dbReference type="ChEBI" id="CHEBI:30616"/>
    </ligand>
</feature>
<dbReference type="CDD" id="cd18803">
    <property type="entry name" value="SF2_C_secA"/>
    <property type="match status" value="1"/>
</dbReference>
<evidence type="ECO:0000256" key="3">
    <source>
        <dbReference type="ARBA" id="ARBA00022448"/>
    </source>
</evidence>
<sequence length="1131" mass="129000">MLDFVGKTVTKIFGKKSDRDLKKLLPYVGTINNAWKQLTSLSDDELRAKTQEVKDTIDEQLKEIDDKLAELRKKAEEDSSLTVNDKNEIFKEVDTLEEERNKELEKVLEEVLPVGFGIVKETARRLKENKQLVVTATYLDKQFAATKPHVEIDGEQAIWHNQWMAAGNEITWDMVHYDVQLVGGVVLHQGKIAEMATGEGKTLVATLPAFLNALARRGVHVVTVNDYLAKRDSEWMAPLFEFHGMTIDCIDKYEPHSPERQAAYNADITYGTNNEFGFDYLRDNMSHNKEEIVQRRHHYAMIDEIDSILIDDARTPLIISGPIEKGDEHEFDELKPKIARLVDVQKKVVQGFINEGRKKVKSEDSNEVKEAGVALFRAYRGLPKSKPLIKLLGETGNRGVMKKAENYYLAENSKNMPEADAPLYFTIDEQNNQVELTDKGIEYITGNSEDKNFFILPDIAVEIGRIKDDRELSDEEKLKQEKELIAEFSVKTERVHSIQQLLKAYTLFEKDTDYIIVDNQVKIVDEQTGRVMEGRRYSDGLHQALEAKESVKIEDATQTYATVTLQNYFRMYHKLAGMTGTAETEAGEFWDIYKLDVVVIPTNRPIARDDRNDLVFKTAREKFSAVIDEVVKLTEAGQPVLVGTTSVEISELLSRMLNLRKINHQVLNAKLHKKEADVVAFAGQSGTVTIATNMAGRGTDIKLSPESKTAGGLAIIGTERHESRRVDRQLRGRAGRQGDPGSSQFFVSLEDNLMRLFGSDRIAKIMDRMGLKEGEVIQHSMVTKSIERAQKKVEENNFAQRKRLLEYDDVMNEQRKFIYSRRRNALYGDRLELDTLNTLYDFSASIAQAYQGSGDRYENFKMDVIGSLSFDTSITQEELETAPDLGNRLFQEAYKFYQDKNKQIKEIILPVLTERYEAYKANAHEITDLIPFTTDGNHTAISVPFNLKKAYDTGAEHIINEVEKIHTLMAIDQQWKEHLRDMDDMKQSVQNAVYEQKDPIVVYKQEAFSLFEHLVHKVDQEIGTALMAAQIAIMEEEEGDVEIKQSTRKDRRKKRRFNENKEDAAGFSASGAGLDLGEMPQERQEPVKADKLPSRNSKVTVQYTDGTVKKDVKFKTVEDDFRNNKCVLIEQ</sequence>
<dbReference type="PROSITE" id="PS51194">
    <property type="entry name" value="HELICASE_CTER"/>
    <property type="match status" value="1"/>
</dbReference>
<dbReference type="OrthoDB" id="9805579at2"/>
<evidence type="ECO:0000256" key="14">
    <source>
        <dbReference type="SAM" id="Coils"/>
    </source>
</evidence>
<accession>A1ZFU7</accession>
<evidence type="ECO:0000256" key="9">
    <source>
        <dbReference type="ARBA" id="ARBA00022927"/>
    </source>
</evidence>
<dbReference type="InterPro" id="IPR011130">
    <property type="entry name" value="SecA_preprotein_X-link_dom"/>
</dbReference>
<dbReference type="GO" id="GO:0031522">
    <property type="term" value="C:cell envelope Sec protein transport complex"/>
    <property type="evidence" value="ECO:0007669"/>
    <property type="project" value="TreeGrafter"/>
</dbReference>
<proteinExistence type="inferred from homology"/>
<dbReference type="GO" id="GO:0043952">
    <property type="term" value="P:protein transport by the Sec complex"/>
    <property type="evidence" value="ECO:0007669"/>
    <property type="project" value="TreeGrafter"/>
</dbReference>
<evidence type="ECO:0000313" key="19">
    <source>
        <dbReference type="EMBL" id="EAY30871.1"/>
    </source>
</evidence>
<keyword evidence="4 13" id="KW-1003">Cell membrane</keyword>
<gene>
    <name evidence="13" type="primary">secA</name>
    <name evidence="19" type="ORF">M23134_01195</name>
</gene>
<dbReference type="Gene3D" id="3.90.1440.10">
    <property type="entry name" value="SecA, preprotein cross-linking domain"/>
    <property type="match status" value="1"/>
</dbReference>
<dbReference type="Proteomes" id="UP000004095">
    <property type="component" value="Unassembled WGS sequence"/>
</dbReference>
<protein>
    <recommendedName>
        <fullName evidence="13">Protein translocase subunit SecA</fullName>
        <ecNumber evidence="13">7.4.2.8</ecNumber>
    </recommendedName>
</protein>
<keyword evidence="5 13" id="KW-0963">Cytoplasm</keyword>
<dbReference type="InterPro" id="IPR036670">
    <property type="entry name" value="SecA_X-link_sf"/>
</dbReference>
<dbReference type="InterPro" id="IPR020937">
    <property type="entry name" value="SecA_CS"/>
</dbReference>
<evidence type="ECO:0000256" key="13">
    <source>
        <dbReference type="HAMAP-Rule" id="MF_01382"/>
    </source>
</evidence>
<dbReference type="GO" id="GO:0006605">
    <property type="term" value="P:protein targeting"/>
    <property type="evidence" value="ECO:0007669"/>
    <property type="project" value="UniProtKB-UniRule"/>
</dbReference>
<comment type="subunit">
    <text evidence="13">Monomer and homodimer. Part of the essential Sec protein translocation apparatus which comprises SecA, SecYEG and auxiliary proteins SecDF. Other proteins may also be involved.</text>
</comment>
<dbReference type="EC" id="7.4.2.8" evidence="13"/>
<dbReference type="InterPro" id="IPR036266">
    <property type="entry name" value="SecA_Wing/Scaffold_sf"/>
</dbReference>
<feature type="binding site" evidence="13">
    <location>
        <position position="700"/>
    </location>
    <ligand>
        <name>ATP</name>
        <dbReference type="ChEBI" id="CHEBI:30616"/>
    </ligand>
</feature>
<evidence type="ECO:0000256" key="11">
    <source>
        <dbReference type="ARBA" id="ARBA00023010"/>
    </source>
</evidence>
<evidence type="ECO:0000256" key="6">
    <source>
        <dbReference type="ARBA" id="ARBA00022519"/>
    </source>
</evidence>
<comment type="function">
    <text evidence="13">Part of the Sec protein translocase complex. Interacts with the SecYEG preprotein conducting channel. Has a central role in coupling the hydrolysis of ATP to the transfer of proteins into and across the cell membrane, serving as an ATP-driven molecular motor driving the stepwise translocation of polypeptide chains across the membrane.</text>
</comment>
<evidence type="ECO:0000256" key="4">
    <source>
        <dbReference type="ARBA" id="ARBA00022475"/>
    </source>
</evidence>
<dbReference type="Gene3D" id="3.40.50.300">
    <property type="entry name" value="P-loop containing nucleotide triphosphate hydrolases"/>
    <property type="match status" value="2"/>
</dbReference>
<dbReference type="PANTHER" id="PTHR30612:SF0">
    <property type="entry name" value="CHLOROPLAST PROTEIN-TRANSPORTING ATPASE"/>
    <property type="match status" value="1"/>
</dbReference>
<dbReference type="PROSITE" id="PS01312">
    <property type="entry name" value="SECA"/>
    <property type="match status" value="1"/>
</dbReference>
<dbReference type="HAMAP" id="MF_01382">
    <property type="entry name" value="SecA"/>
    <property type="match status" value="1"/>
</dbReference>
<comment type="subcellular location">
    <subcellularLocation>
        <location evidence="13">Cell membrane</location>
        <topology evidence="13">Peripheral membrane protein</topology>
        <orientation evidence="13">Cytoplasmic side</orientation>
    </subcellularLocation>
    <subcellularLocation>
        <location evidence="1 13">Cytoplasm</location>
    </subcellularLocation>
    <text evidence="13">Distribution is 50-50.</text>
</comment>
<keyword evidence="8 13" id="KW-0067">ATP-binding</keyword>
<dbReference type="InterPro" id="IPR027417">
    <property type="entry name" value="P-loop_NTPase"/>
</dbReference>
<dbReference type="Gene3D" id="1.10.3060.10">
    <property type="entry name" value="Helical scaffold and wing domains of SecA"/>
    <property type="match status" value="1"/>
</dbReference>
<evidence type="ECO:0000256" key="15">
    <source>
        <dbReference type="SAM" id="MobiDB-lite"/>
    </source>
</evidence>
<evidence type="ECO:0000256" key="8">
    <source>
        <dbReference type="ARBA" id="ARBA00022840"/>
    </source>
</evidence>
<feature type="compositionally biased region" description="Basic and acidic residues" evidence="15">
    <location>
        <begin position="1080"/>
        <end position="1093"/>
    </location>
</feature>
<dbReference type="Pfam" id="PF21090">
    <property type="entry name" value="P-loop_SecA"/>
    <property type="match status" value="1"/>
</dbReference>
<evidence type="ECO:0000259" key="16">
    <source>
        <dbReference type="PROSITE" id="PS51192"/>
    </source>
</evidence>
<dbReference type="PANTHER" id="PTHR30612">
    <property type="entry name" value="SECA INNER MEMBRANE COMPONENT OF SEC PROTEIN SECRETION SYSTEM"/>
    <property type="match status" value="1"/>
</dbReference>
<dbReference type="GO" id="GO:0005829">
    <property type="term" value="C:cytosol"/>
    <property type="evidence" value="ECO:0007669"/>
    <property type="project" value="TreeGrafter"/>
</dbReference>
<evidence type="ECO:0000259" key="18">
    <source>
        <dbReference type="PROSITE" id="PS51196"/>
    </source>
</evidence>
<evidence type="ECO:0000256" key="10">
    <source>
        <dbReference type="ARBA" id="ARBA00022967"/>
    </source>
</evidence>
<dbReference type="GO" id="GO:0065002">
    <property type="term" value="P:intracellular protein transmembrane transport"/>
    <property type="evidence" value="ECO:0007669"/>
    <property type="project" value="UniProtKB-UniRule"/>
</dbReference>
<evidence type="ECO:0000256" key="12">
    <source>
        <dbReference type="ARBA" id="ARBA00023136"/>
    </source>
</evidence>
<dbReference type="SUPFAM" id="SSF81886">
    <property type="entry name" value="Helical scaffold and wing domains of SecA"/>
    <property type="match status" value="1"/>
</dbReference>
<dbReference type="InterPro" id="IPR001650">
    <property type="entry name" value="Helicase_C-like"/>
</dbReference>
<dbReference type="SMART" id="SM00957">
    <property type="entry name" value="SecA_DEAD"/>
    <property type="match status" value="1"/>
</dbReference>
<feature type="region of interest" description="Disordered" evidence="15">
    <location>
        <begin position="1039"/>
        <end position="1098"/>
    </location>
</feature>
<feature type="binding site" evidence="13">
    <location>
        <position position="180"/>
    </location>
    <ligand>
        <name>ATP</name>
        <dbReference type="ChEBI" id="CHEBI:30616"/>
    </ligand>
</feature>
<feature type="coiled-coil region" evidence="14">
    <location>
        <begin position="54"/>
        <end position="106"/>
    </location>
</feature>
<dbReference type="PROSITE" id="PS51196">
    <property type="entry name" value="SECA_MOTOR_DEAD"/>
    <property type="match status" value="1"/>
</dbReference>
<keyword evidence="14" id="KW-0175">Coiled coil</keyword>
<dbReference type="GO" id="GO:0017038">
    <property type="term" value="P:protein import"/>
    <property type="evidence" value="ECO:0007669"/>
    <property type="project" value="InterPro"/>
</dbReference>
<feature type="domain" description="SecA family profile" evidence="18">
    <location>
        <begin position="6"/>
        <end position="778"/>
    </location>
</feature>
<dbReference type="GO" id="GO:0008564">
    <property type="term" value="F:protein-exporting ATPase activity"/>
    <property type="evidence" value="ECO:0007669"/>
    <property type="project" value="UniProtKB-EC"/>
</dbReference>
<dbReference type="SUPFAM" id="SSF81767">
    <property type="entry name" value="Pre-protein crosslinking domain of SecA"/>
    <property type="match status" value="1"/>
</dbReference>
<dbReference type="PROSITE" id="PS51192">
    <property type="entry name" value="HELICASE_ATP_BIND_1"/>
    <property type="match status" value="1"/>
</dbReference>
<evidence type="ECO:0000256" key="7">
    <source>
        <dbReference type="ARBA" id="ARBA00022741"/>
    </source>
</evidence>
<dbReference type="Pfam" id="PF07516">
    <property type="entry name" value="SecA_SW"/>
    <property type="match status" value="1"/>
</dbReference>
<keyword evidence="3 13" id="KW-0813">Transport</keyword>
<feature type="domain" description="Helicase ATP-binding" evidence="16">
    <location>
        <begin position="182"/>
        <end position="341"/>
    </location>
</feature>
<dbReference type="Pfam" id="PF07517">
    <property type="entry name" value="SecA_DEAD"/>
    <property type="match status" value="1"/>
</dbReference>
<dbReference type="RefSeq" id="WP_002694582.1">
    <property type="nucleotide sequence ID" value="NZ_AAWS01000005.1"/>
</dbReference>
<dbReference type="InterPro" id="IPR014018">
    <property type="entry name" value="SecA_motor_DEAD"/>
</dbReference>
<dbReference type="PRINTS" id="PR00906">
    <property type="entry name" value="SECA"/>
</dbReference>
<dbReference type="FunFam" id="3.40.50.300:FF:000246">
    <property type="entry name" value="Preprotein translocase subunit SecA"/>
    <property type="match status" value="1"/>
</dbReference>
<comment type="similarity">
    <text evidence="2 13">Belongs to the SecA family.</text>
</comment>
<keyword evidence="12 13" id="KW-0472">Membrane</keyword>